<evidence type="ECO:0008006" key="3">
    <source>
        <dbReference type="Google" id="ProtNLM"/>
    </source>
</evidence>
<proteinExistence type="predicted"/>
<organism evidence="1 2">
    <name type="scientific">Micromonospora qiuiae</name>
    <dbReference type="NCBI Taxonomy" id="502268"/>
    <lineage>
        <taxon>Bacteria</taxon>
        <taxon>Bacillati</taxon>
        <taxon>Actinomycetota</taxon>
        <taxon>Actinomycetes</taxon>
        <taxon>Micromonosporales</taxon>
        <taxon>Micromonosporaceae</taxon>
        <taxon>Micromonospora</taxon>
    </lineage>
</organism>
<comment type="caution">
    <text evidence="1">The sequence shown here is derived from an EMBL/GenBank/DDBJ whole genome shotgun (WGS) entry which is preliminary data.</text>
</comment>
<keyword evidence="2" id="KW-1185">Reference proteome</keyword>
<dbReference type="EMBL" id="BOPC01000043">
    <property type="protein sequence ID" value="GIJ28138.1"/>
    <property type="molecule type" value="Genomic_DNA"/>
</dbReference>
<gene>
    <name evidence="1" type="ORF">Vqi01_33000</name>
</gene>
<name>A0ABQ4JD93_9ACTN</name>
<accession>A0ABQ4JD93</accession>
<evidence type="ECO:0000313" key="1">
    <source>
        <dbReference type="EMBL" id="GIJ28138.1"/>
    </source>
</evidence>
<dbReference type="CDD" id="cd00085">
    <property type="entry name" value="HNHc"/>
    <property type="match status" value="1"/>
</dbReference>
<protein>
    <recommendedName>
        <fullName evidence="3">HNH endonuclease</fullName>
    </recommendedName>
</protein>
<evidence type="ECO:0000313" key="2">
    <source>
        <dbReference type="Proteomes" id="UP000653076"/>
    </source>
</evidence>
<reference evidence="1 2" key="1">
    <citation type="submission" date="2021-01" db="EMBL/GenBank/DDBJ databases">
        <title>Whole genome shotgun sequence of Verrucosispora qiuiae NBRC 106684.</title>
        <authorList>
            <person name="Komaki H."/>
            <person name="Tamura T."/>
        </authorList>
    </citation>
    <scope>NUCLEOTIDE SEQUENCE [LARGE SCALE GENOMIC DNA]</scope>
    <source>
        <strain evidence="1 2">NBRC 106684</strain>
    </source>
</reference>
<sequence length="131" mass="14076">MLAGDTPVLVHNCNGATLNLKYKDSWTAEQRVAADAKVAALNSADRLVVTKVQRSASAADVWRANGRQTIPGADIDHKIDLQLGGADHIDNMWLLDSSVNRSLGAQISAQLRGQGLKLGDTVWRVTISARC</sequence>
<dbReference type="Proteomes" id="UP000653076">
    <property type="component" value="Unassembled WGS sequence"/>
</dbReference>
<dbReference type="InterPro" id="IPR003615">
    <property type="entry name" value="HNH_nuc"/>
</dbReference>